<comment type="caution">
    <text evidence="1">The sequence shown here is derived from an EMBL/GenBank/DDBJ whole genome shotgun (WGS) entry which is preliminary data.</text>
</comment>
<accession>A0A4C1T3Y5</accession>
<sequence length="160" mass="18726">MMNLKQLLQLLKCSNHCRLPLKRYILNLFYLQYRHIYSRKLLSQSLSLDHLSKTKIAFPDLQFEEFVKTRKARSDAENAEEDVLCIYCVDLNHTYLKARSDAENAKEDVLCIYCVDLNHTYLKSSECWVACQLCEQWAHLVCAGVNNADLEEIHICLFCD</sequence>
<organism evidence="1 2">
    <name type="scientific">Eumeta variegata</name>
    <name type="common">Bagworm moth</name>
    <name type="synonym">Eumeta japonica</name>
    <dbReference type="NCBI Taxonomy" id="151549"/>
    <lineage>
        <taxon>Eukaryota</taxon>
        <taxon>Metazoa</taxon>
        <taxon>Ecdysozoa</taxon>
        <taxon>Arthropoda</taxon>
        <taxon>Hexapoda</taxon>
        <taxon>Insecta</taxon>
        <taxon>Pterygota</taxon>
        <taxon>Neoptera</taxon>
        <taxon>Endopterygota</taxon>
        <taxon>Lepidoptera</taxon>
        <taxon>Glossata</taxon>
        <taxon>Ditrysia</taxon>
        <taxon>Tineoidea</taxon>
        <taxon>Psychidae</taxon>
        <taxon>Oiketicinae</taxon>
        <taxon>Eumeta</taxon>
    </lineage>
</organism>
<keyword evidence="2" id="KW-1185">Reference proteome</keyword>
<name>A0A4C1T3Y5_EUMVA</name>
<dbReference type="InterPro" id="IPR013083">
    <property type="entry name" value="Znf_RING/FYVE/PHD"/>
</dbReference>
<evidence type="ECO:0008006" key="3">
    <source>
        <dbReference type="Google" id="ProtNLM"/>
    </source>
</evidence>
<dbReference type="OrthoDB" id="8194222at2759"/>
<gene>
    <name evidence="1" type="ORF">EVAR_78246_1</name>
</gene>
<dbReference type="AlphaFoldDB" id="A0A4C1T3Y5"/>
<evidence type="ECO:0000313" key="2">
    <source>
        <dbReference type="Proteomes" id="UP000299102"/>
    </source>
</evidence>
<dbReference type="Gene3D" id="3.30.40.10">
    <property type="entry name" value="Zinc/RING finger domain, C3HC4 (zinc finger)"/>
    <property type="match status" value="1"/>
</dbReference>
<protein>
    <recommendedName>
        <fullName evidence="3">PHD-type domain-containing protein</fullName>
    </recommendedName>
</protein>
<dbReference type="InterPro" id="IPR011011">
    <property type="entry name" value="Znf_FYVE_PHD"/>
</dbReference>
<evidence type="ECO:0000313" key="1">
    <source>
        <dbReference type="EMBL" id="GBP08844.1"/>
    </source>
</evidence>
<dbReference type="EMBL" id="BGZK01000033">
    <property type="protein sequence ID" value="GBP08844.1"/>
    <property type="molecule type" value="Genomic_DNA"/>
</dbReference>
<dbReference type="SUPFAM" id="SSF57903">
    <property type="entry name" value="FYVE/PHD zinc finger"/>
    <property type="match status" value="1"/>
</dbReference>
<dbReference type="Proteomes" id="UP000299102">
    <property type="component" value="Unassembled WGS sequence"/>
</dbReference>
<reference evidence="1 2" key="1">
    <citation type="journal article" date="2019" name="Commun. Biol.">
        <title>The bagworm genome reveals a unique fibroin gene that provides high tensile strength.</title>
        <authorList>
            <person name="Kono N."/>
            <person name="Nakamura H."/>
            <person name="Ohtoshi R."/>
            <person name="Tomita M."/>
            <person name="Numata K."/>
            <person name="Arakawa K."/>
        </authorList>
    </citation>
    <scope>NUCLEOTIDE SEQUENCE [LARGE SCALE GENOMIC DNA]</scope>
</reference>
<proteinExistence type="predicted"/>